<sequence>MVLALDLQAFIVRARVLKLYREALRAARMAPPHARAELRNSIREEMERNRHADGAQKIRFLISEGNQRLKGLKEMLEMQQRHA</sequence>
<name>A0A7I8K340_SPIIN</name>
<dbReference type="AlphaFoldDB" id="A0A7I8K340"/>
<dbReference type="PANTHER" id="PTHR13675">
    <property type="entry name" value="LYR MOTIF-CONTAINING PROTEIN 2"/>
    <property type="match status" value="1"/>
</dbReference>
<proteinExistence type="inferred from homology"/>
<dbReference type="PANTHER" id="PTHR13675:SF0">
    <property type="entry name" value="LYR MOTIF-CONTAINING PROTEIN 2"/>
    <property type="match status" value="1"/>
</dbReference>
<dbReference type="EMBL" id="LR746265">
    <property type="protein sequence ID" value="CAA7391460.1"/>
    <property type="molecule type" value="Genomic_DNA"/>
</dbReference>
<dbReference type="CDD" id="cd20262">
    <property type="entry name" value="Complex1_LYR_LYRM2"/>
    <property type="match status" value="1"/>
</dbReference>
<gene>
    <name evidence="8" type="ORF">SI8410_02002757</name>
</gene>
<keyword evidence="9" id="KW-1185">Reference proteome</keyword>
<evidence type="ECO:0000313" key="9">
    <source>
        <dbReference type="Proteomes" id="UP000663760"/>
    </source>
</evidence>
<dbReference type="OrthoDB" id="74240at2759"/>
<protein>
    <recommendedName>
        <fullName evidence="5">LYR motif-containing protein 2</fullName>
    </recommendedName>
</protein>
<comment type="function">
    <text evidence="6">Involved in efficient integration of the N-module into mitochondrial respiratory chain complex I.</text>
</comment>
<keyword evidence="3" id="KW-0809">Transit peptide</keyword>
<evidence type="ECO:0000256" key="6">
    <source>
        <dbReference type="ARBA" id="ARBA00044735"/>
    </source>
</evidence>
<reference evidence="8" key="1">
    <citation type="submission" date="2020-02" db="EMBL/GenBank/DDBJ databases">
        <authorList>
            <person name="Scholz U."/>
            <person name="Mascher M."/>
            <person name="Fiebig A."/>
        </authorList>
    </citation>
    <scope>NUCLEOTIDE SEQUENCE</scope>
</reference>
<evidence type="ECO:0000313" key="8">
    <source>
        <dbReference type="EMBL" id="CAA7391460.1"/>
    </source>
</evidence>
<feature type="domain" description="Complex 1 LYR protein" evidence="7">
    <location>
        <begin position="15"/>
        <end position="70"/>
    </location>
</feature>
<evidence type="ECO:0000256" key="2">
    <source>
        <dbReference type="ARBA" id="ARBA00009508"/>
    </source>
</evidence>
<comment type="subcellular location">
    <subcellularLocation>
        <location evidence="1">Mitochondrion</location>
    </subcellularLocation>
</comment>
<dbReference type="Pfam" id="PF05347">
    <property type="entry name" value="Complex1_LYR"/>
    <property type="match status" value="1"/>
</dbReference>
<accession>A0A7I8K340</accession>
<evidence type="ECO:0000256" key="4">
    <source>
        <dbReference type="ARBA" id="ARBA00023128"/>
    </source>
</evidence>
<evidence type="ECO:0000259" key="7">
    <source>
        <dbReference type="Pfam" id="PF05347"/>
    </source>
</evidence>
<dbReference type="InterPro" id="IPR008011">
    <property type="entry name" value="Complex1_LYR_dom"/>
</dbReference>
<evidence type="ECO:0000256" key="1">
    <source>
        <dbReference type="ARBA" id="ARBA00004173"/>
    </source>
</evidence>
<dbReference type="Proteomes" id="UP000663760">
    <property type="component" value="Chromosome 2"/>
</dbReference>
<dbReference type="InterPro" id="IPR045293">
    <property type="entry name" value="Complex1_LYR_LYRM2"/>
</dbReference>
<keyword evidence="4" id="KW-0496">Mitochondrion</keyword>
<comment type="similarity">
    <text evidence="2">Belongs to the complex I LYR family.</text>
</comment>
<dbReference type="GO" id="GO:0005739">
    <property type="term" value="C:mitochondrion"/>
    <property type="evidence" value="ECO:0007669"/>
    <property type="project" value="UniProtKB-SubCell"/>
</dbReference>
<organism evidence="8 9">
    <name type="scientific">Spirodela intermedia</name>
    <name type="common">Intermediate duckweed</name>
    <dbReference type="NCBI Taxonomy" id="51605"/>
    <lineage>
        <taxon>Eukaryota</taxon>
        <taxon>Viridiplantae</taxon>
        <taxon>Streptophyta</taxon>
        <taxon>Embryophyta</taxon>
        <taxon>Tracheophyta</taxon>
        <taxon>Spermatophyta</taxon>
        <taxon>Magnoliopsida</taxon>
        <taxon>Liliopsida</taxon>
        <taxon>Araceae</taxon>
        <taxon>Lemnoideae</taxon>
        <taxon>Spirodela</taxon>
    </lineage>
</organism>
<evidence type="ECO:0000256" key="3">
    <source>
        <dbReference type="ARBA" id="ARBA00022946"/>
    </source>
</evidence>
<evidence type="ECO:0000256" key="5">
    <source>
        <dbReference type="ARBA" id="ARBA00026235"/>
    </source>
</evidence>